<gene>
    <name evidence="2" type="ORF">NJQ99_07640</name>
</gene>
<dbReference type="InterPro" id="IPR007332">
    <property type="entry name" value="DUF411"/>
</dbReference>
<proteinExistence type="predicted"/>
<reference evidence="2" key="1">
    <citation type="submission" date="2022-06" db="EMBL/GenBank/DDBJ databases">
        <title>Isolation and Genomics of Futiania mangrovii gen. nov., sp. nov., a Rare and Metabolically-versatile member in the Class Alphaproteobacteria.</title>
        <authorList>
            <person name="Liu L."/>
            <person name="Huang W.-C."/>
            <person name="Pan J."/>
            <person name="Li J."/>
            <person name="Huang Y."/>
            <person name="Du H."/>
            <person name="Liu Y."/>
            <person name="Li M."/>
        </authorList>
    </citation>
    <scope>NUCLEOTIDE SEQUENCE</scope>
    <source>
        <strain evidence="2">FT118</strain>
    </source>
</reference>
<organism evidence="2 3">
    <name type="scientific">Futiania mangrovi</name>
    <dbReference type="NCBI Taxonomy" id="2959716"/>
    <lineage>
        <taxon>Bacteria</taxon>
        <taxon>Pseudomonadati</taxon>
        <taxon>Pseudomonadota</taxon>
        <taxon>Alphaproteobacteria</taxon>
        <taxon>Futianiales</taxon>
        <taxon>Futianiaceae</taxon>
        <taxon>Futiania</taxon>
    </lineage>
</organism>
<keyword evidence="1" id="KW-0732">Signal</keyword>
<sequence length="149" mass="15867">MNRRMFLVASAALAVAGSSVAAAAPRMLVRKSPTCGCCGAWVDHVRRAGFAVEVREMPDDALYALKEKLGIAPEHMSCHTAEIDSYVIEGHVPAADVARLLKERPRALGLSVPGMPVGSPGMEMGDRRDPFDTLLLGPNGSATVFVSHR</sequence>
<feature type="chain" id="PRO_5039917142" evidence="1">
    <location>
        <begin position="24"/>
        <end position="149"/>
    </location>
</feature>
<dbReference type="EMBL" id="JAMZFT010000002">
    <property type="protein sequence ID" value="MCP1336273.1"/>
    <property type="molecule type" value="Genomic_DNA"/>
</dbReference>
<dbReference type="Pfam" id="PF04214">
    <property type="entry name" value="DUF411"/>
    <property type="match status" value="1"/>
</dbReference>
<protein>
    <submittedName>
        <fullName evidence="2">DUF411 domain-containing protein</fullName>
    </submittedName>
</protein>
<name>A0A9J6PCI4_9PROT</name>
<feature type="signal peptide" evidence="1">
    <location>
        <begin position="1"/>
        <end position="23"/>
    </location>
</feature>
<dbReference type="RefSeq" id="WP_269332240.1">
    <property type="nucleotide sequence ID" value="NZ_JAMZFT010000002.1"/>
</dbReference>
<comment type="caution">
    <text evidence="2">The sequence shown here is derived from an EMBL/GenBank/DDBJ whole genome shotgun (WGS) entry which is preliminary data.</text>
</comment>
<dbReference type="AlphaFoldDB" id="A0A9J6PCI4"/>
<keyword evidence="3" id="KW-1185">Reference proteome</keyword>
<evidence type="ECO:0000313" key="3">
    <source>
        <dbReference type="Proteomes" id="UP001055804"/>
    </source>
</evidence>
<dbReference type="Proteomes" id="UP001055804">
    <property type="component" value="Unassembled WGS sequence"/>
</dbReference>
<accession>A0A9J6PCI4</accession>
<evidence type="ECO:0000256" key="1">
    <source>
        <dbReference type="SAM" id="SignalP"/>
    </source>
</evidence>
<evidence type="ECO:0000313" key="2">
    <source>
        <dbReference type="EMBL" id="MCP1336273.1"/>
    </source>
</evidence>